<name>B4SGD5_PELPB</name>
<accession>B4SGD5</accession>
<dbReference type="KEGG" id="pph:Ppha_2713"/>
<dbReference type="AlphaFoldDB" id="B4SGD5"/>
<evidence type="ECO:0000313" key="2">
    <source>
        <dbReference type="Proteomes" id="UP000002724"/>
    </source>
</evidence>
<evidence type="ECO:0000313" key="1">
    <source>
        <dbReference type="EMBL" id="ACF44871.1"/>
    </source>
</evidence>
<protein>
    <submittedName>
        <fullName evidence="1">Uncharacterized protein</fullName>
    </submittedName>
</protein>
<dbReference type="eggNOG" id="ENOG50337S9">
    <property type="taxonomic scope" value="Bacteria"/>
</dbReference>
<gene>
    <name evidence="1" type="ordered locus">Ppha_2713</name>
</gene>
<dbReference type="Proteomes" id="UP000002724">
    <property type="component" value="Chromosome"/>
</dbReference>
<dbReference type="EMBL" id="CP001110">
    <property type="protein sequence ID" value="ACF44871.1"/>
    <property type="molecule type" value="Genomic_DNA"/>
</dbReference>
<dbReference type="RefSeq" id="WP_012509343.1">
    <property type="nucleotide sequence ID" value="NC_011060.1"/>
</dbReference>
<proteinExistence type="predicted"/>
<reference evidence="1 2" key="1">
    <citation type="submission" date="2008-06" db="EMBL/GenBank/DDBJ databases">
        <title>Complete sequence of Pelodictyon phaeoclathratiforme BU-1.</title>
        <authorList>
            <consortium name="US DOE Joint Genome Institute"/>
            <person name="Lucas S."/>
            <person name="Copeland A."/>
            <person name="Lapidus A."/>
            <person name="Glavina del Rio T."/>
            <person name="Dalin E."/>
            <person name="Tice H."/>
            <person name="Bruce D."/>
            <person name="Goodwin L."/>
            <person name="Pitluck S."/>
            <person name="Schmutz J."/>
            <person name="Larimer F."/>
            <person name="Land M."/>
            <person name="Hauser L."/>
            <person name="Kyrpides N."/>
            <person name="Mikhailova N."/>
            <person name="Liu Z."/>
            <person name="Li T."/>
            <person name="Zhao F."/>
            <person name="Overmann J."/>
            <person name="Bryant D.A."/>
            <person name="Richardson P."/>
        </authorList>
    </citation>
    <scope>NUCLEOTIDE SEQUENCE [LARGE SCALE GENOMIC DNA]</scope>
    <source>
        <strain evidence="2">DSM 5477 / BU-1</strain>
    </source>
</reference>
<dbReference type="HOGENOM" id="CLU_137213_0_0_10"/>
<dbReference type="OrthoDB" id="662471at2"/>
<organism evidence="1 2">
    <name type="scientific">Pelodictyon phaeoclathratiforme (strain DSM 5477 / BU-1)</name>
    <dbReference type="NCBI Taxonomy" id="324925"/>
    <lineage>
        <taxon>Bacteria</taxon>
        <taxon>Pseudomonadati</taxon>
        <taxon>Chlorobiota</taxon>
        <taxon>Chlorobiia</taxon>
        <taxon>Chlorobiales</taxon>
        <taxon>Chlorobiaceae</taxon>
        <taxon>Chlorobium/Pelodictyon group</taxon>
        <taxon>Pelodictyon</taxon>
    </lineage>
</organism>
<sequence>MKRGFEIVYQEHGLGGALYSVRFEGEEKSELDKFLEDRRIQASKDFDSLVSRLEDMVDSFGFKEHFFKIREGSIRDSLAAFHYDNGPLRLFCLRWSSVLLIAGSGGIKRTRTYQDDGVLRDAAEKLQRIDELIQARQKSRDIIIDATTGMMAGNLNFYI</sequence>
<keyword evidence="2" id="KW-1185">Reference proteome</keyword>
<dbReference type="STRING" id="324925.Ppha_2713"/>